<dbReference type="InterPro" id="IPR000577">
    <property type="entry name" value="Carb_kinase_FGGY"/>
</dbReference>
<dbReference type="InterPro" id="IPR018485">
    <property type="entry name" value="FGGY_C"/>
</dbReference>
<comment type="caution">
    <text evidence="14">The sequence shown here is derived from an EMBL/GenBank/DDBJ whole genome shotgun (WGS) entry which is preliminary data.</text>
</comment>
<dbReference type="InterPro" id="IPR018484">
    <property type="entry name" value="FGGY_N"/>
</dbReference>
<dbReference type="GO" id="GO:0005829">
    <property type="term" value="C:cytosol"/>
    <property type="evidence" value="ECO:0007669"/>
    <property type="project" value="TreeGrafter"/>
</dbReference>
<dbReference type="EC" id="2.7.1.5" evidence="9 11"/>
<dbReference type="GO" id="GO:0004370">
    <property type="term" value="F:glycerol kinase activity"/>
    <property type="evidence" value="ECO:0007669"/>
    <property type="project" value="TreeGrafter"/>
</dbReference>
<dbReference type="Proteomes" id="UP000247485">
    <property type="component" value="Unassembled WGS sequence"/>
</dbReference>
<reference evidence="14 15" key="1">
    <citation type="submission" date="2018-05" db="EMBL/GenBank/DDBJ databases">
        <title>Freshwater and sediment microbial communities from various areas in North America, analyzing microbe dynamics in response to fracking.</title>
        <authorList>
            <person name="Lamendella R."/>
        </authorList>
    </citation>
    <scope>NUCLEOTIDE SEQUENCE [LARGE SCALE GENOMIC DNA]</scope>
    <source>
        <strain evidence="14 15">67</strain>
    </source>
</reference>
<dbReference type="AlphaFoldDB" id="A0A318FE55"/>
<comment type="catalytic activity">
    <reaction evidence="8 11">
        <text>L-rhamnulose + ATP = L-rhamnulose 1-phosphate + ADP + H(+)</text>
        <dbReference type="Rhea" id="RHEA:20117"/>
        <dbReference type="ChEBI" id="CHEBI:15378"/>
        <dbReference type="ChEBI" id="CHEBI:17897"/>
        <dbReference type="ChEBI" id="CHEBI:30616"/>
        <dbReference type="ChEBI" id="CHEBI:58313"/>
        <dbReference type="ChEBI" id="CHEBI:456216"/>
        <dbReference type="EC" id="2.7.1.5"/>
    </reaction>
</comment>
<keyword evidence="3 11" id="KW-0547">Nucleotide-binding</keyword>
<comment type="similarity">
    <text evidence="1">Belongs to the FGGY kinase family.</text>
</comment>
<evidence type="ECO:0000256" key="3">
    <source>
        <dbReference type="ARBA" id="ARBA00022741"/>
    </source>
</evidence>
<keyword evidence="5 11" id="KW-0067">ATP-binding</keyword>
<dbReference type="Pfam" id="PF00370">
    <property type="entry name" value="FGGY_N"/>
    <property type="match status" value="1"/>
</dbReference>
<evidence type="ECO:0000256" key="11">
    <source>
        <dbReference type="HAMAP-Rule" id="MF_01535"/>
    </source>
</evidence>
<evidence type="ECO:0000256" key="1">
    <source>
        <dbReference type="ARBA" id="ARBA00009156"/>
    </source>
</evidence>
<dbReference type="PIRSF" id="PIRSF000538">
    <property type="entry name" value="GlpK"/>
    <property type="match status" value="1"/>
</dbReference>
<evidence type="ECO:0000256" key="7">
    <source>
        <dbReference type="ARBA" id="ARBA00023308"/>
    </source>
</evidence>
<feature type="binding site" evidence="11">
    <location>
        <position position="83"/>
    </location>
    <ligand>
        <name>substrate</name>
    </ligand>
</feature>
<feature type="binding site" evidence="11">
    <location>
        <position position="296"/>
    </location>
    <ligand>
        <name>substrate</name>
    </ligand>
</feature>
<feature type="disulfide bond" evidence="11">
    <location>
        <begin position="413"/>
        <end position="417"/>
    </location>
</feature>
<dbReference type="SUPFAM" id="SSF53067">
    <property type="entry name" value="Actin-like ATPase domain"/>
    <property type="match status" value="2"/>
</dbReference>
<feature type="disulfide bond" evidence="11">
    <location>
        <begin position="353"/>
        <end position="370"/>
    </location>
</feature>
<name>A0A318FE55_KLEOX</name>
<comment type="pathway">
    <text evidence="11">Carbohydrate degradation; L-rhamnose degradation; glycerone phosphate from L-rhamnose: step 2/3.</text>
</comment>
<evidence type="ECO:0000313" key="14">
    <source>
        <dbReference type="EMBL" id="PXW40522.1"/>
    </source>
</evidence>
<evidence type="ECO:0000259" key="13">
    <source>
        <dbReference type="Pfam" id="PF02782"/>
    </source>
</evidence>
<evidence type="ECO:0000256" key="8">
    <source>
        <dbReference type="ARBA" id="ARBA00052072"/>
    </source>
</evidence>
<dbReference type="FunFam" id="3.30.420.40:FF:000064">
    <property type="entry name" value="Rhamnulokinase"/>
    <property type="match status" value="1"/>
</dbReference>
<feature type="binding site" evidence="11">
    <location>
        <position position="304"/>
    </location>
    <ligand>
        <name>ATP</name>
        <dbReference type="ChEBI" id="CHEBI:30616"/>
    </ligand>
</feature>
<dbReference type="GO" id="GO:0006071">
    <property type="term" value="P:glycerol metabolic process"/>
    <property type="evidence" value="ECO:0007669"/>
    <property type="project" value="TreeGrafter"/>
</dbReference>
<dbReference type="RefSeq" id="WP_110276128.1">
    <property type="nucleotide sequence ID" value="NZ_QJJG01000017.1"/>
</dbReference>
<evidence type="ECO:0000256" key="2">
    <source>
        <dbReference type="ARBA" id="ARBA00022679"/>
    </source>
</evidence>
<keyword evidence="2 11" id="KW-0808">Transferase</keyword>
<evidence type="ECO:0000259" key="12">
    <source>
        <dbReference type="Pfam" id="PF00370"/>
    </source>
</evidence>
<dbReference type="PANTHER" id="PTHR10196:SF93">
    <property type="entry name" value="L-RHAMNULOKINASE"/>
    <property type="match status" value="1"/>
</dbReference>
<protein>
    <recommendedName>
        <fullName evidence="9 11">Rhamnulokinase</fullName>
        <shortName evidence="11">RhaB</shortName>
        <ecNumber evidence="9 11">2.7.1.5</ecNumber>
    </recommendedName>
    <alternativeName>
        <fullName evidence="11">ATP:L-rhamnulose phosphotransferase</fullName>
    </alternativeName>
    <alternativeName>
        <fullName evidence="11">L-rhamnulose 1-kinase</fullName>
    </alternativeName>
    <alternativeName>
        <fullName evidence="10 11">Rhamnulose kinase</fullName>
    </alternativeName>
</protein>
<comment type="function">
    <text evidence="11">Involved in the catabolism of L-rhamnose (6-deoxy-L-mannose). Catalyzes the transfer of the gamma-phosphate group from ATP to the 1-hydroxyl group of L-rhamnulose to yield L-rhamnulose 1-phosphate.</text>
</comment>
<feature type="domain" description="Carbohydrate kinase FGGY N-terminal" evidence="12">
    <location>
        <begin position="7"/>
        <end position="242"/>
    </location>
</feature>
<feature type="domain" description="Carbohydrate kinase FGGY C-terminal" evidence="13">
    <location>
        <begin position="253"/>
        <end position="440"/>
    </location>
</feature>
<dbReference type="UniPathway" id="UPA00541">
    <property type="reaction ID" value="UER00602"/>
</dbReference>
<dbReference type="HAMAP" id="MF_01535">
    <property type="entry name" value="Rhamnulokinase"/>
    <property type="match status" value="1"/>
</dbReference>
<evidence type="ECO:0000256" key="6">
    <source>
        <dbReference type="ARBA" id="ARBA00023157"/>
    </source>
</evidence>
<feature type="binding site" evidence="11">
    <location>
        <position position="402"/>
    </location>
    <ligand>
        <name>ATP</name>
        <dbReference type="ChEBI" id="CHEBI:30616"/>
    </ligand>
</feature>
<evidence type="ECO:0000313" key="15">
    <source>
        <dbReference type="Proteomes" id="UP000247485"/>
    </source>
</evidence>
<evidence type="ECO:0000256" key="4">
    <source>
        <dbReference type="ARBA" id="ARBA00022777"/>
    </source>
</evidence>
<feature type="disulfide bond" evidence="11">
    <location>
        <begin position="68"/>
        <end position="222"/>
    </location>
</feature>
<sequence length="488" mass="53843">MSFRHCVAVDLGASSGRVMLASYEPGQQTLALREIHRFTNSLKKVDGFDCWDIDSLEAEIRCGLVKVCEQGILIDSIGIDTWGVDYVLLDKQGQRVGLPVSYRDARTQGLMRHAEEQMGRAEIYRRSGIQFLPFNTLYQLRALVEQQPELVSQAAHALLIPDYLSFRLTGQMNWEYTNATTTQLVNINSDNWDEELLNWTGAPREWFGTPTHPGNVIGHWICPQGNHIPVVAVASHDTASAVIASPLASKNAAYLSSGTWSLMGFESKTPCTSDEALKANITNEGGAEGRYRVLKNIMGLWLLQRVLKEQNVGDLSALIARTAALPACRFVIDCNDDRFINPDNMSAEIQAACRESGQPVPASDAELARCIFDSLALLYARVLNELSALRDQPFSQLHVVGGGCQNELLNQLCADACGITVVAGPIEASTLGNIGIQLMTLDELHNVDEFRQVVRQNYALTTFTPNPESEIARFVAQFQPQQTKELCA</sequence>
<keyword evidence="11" id="KW-0460">Magnesium</keyword>
<evidence type="ECO:0000256" key="10">
    <source>
        <dbReference type="ARBA" id="ARBA00076629"/>
    </source>
</evidence>
<feature type="binding site" evidence="11">
    <location>
        <position position="259"/>
    </location>
    <ligand>
        <name>ATP</name>
        <dbReference type="ChEBI" id="CHEBI:30616"/>
    </ligand>
</feature>
<dbReference type="NCBIfam" id="NF007925">
    <property type="entry name" value="PRK10640.1"/>
    <property type="match status" value="1"/>
</dbReference>
<evidence type="ECO:0000256" key="5">
    <source>
        <dbReference type="ARBA" id="ARBA00022840"/>
    </source>
</evidence>
<dbReference type="InterPro" id="IPR013449">
    <property type="entry name" value="Rhamnulokinase"/>
</dbReference>
<dbReference type="GO" id="GO:0005524">
    <property type="term" value="F:ATP binding"/>
    <property type="evidence" value="ECO:0007669"/>
    <property type="project" value="UniProtKB-KW"/>
</dbReference>
<organism evidence="14 15">
    <name type="scientific">Klebsiella oxytoca</name>
    <dbReference type="NCBI Taxonomy" id="571"/>
    <lineage>
        <taxon>Bacteria</taxon>
        <taxon>Pseudomonadati</taxon>
        <taxon>Pseudomonadota</taxon>
        <taxon>Gammaproteobacteria</taxon>
        <taxon>Enterobacterales</taxon>
        <taxon>Enterobacteriaceae</taxon>
        <taxon>Klebsiella/Raoultella group</taxon>
        <taxon>Klebsiella</taxon>
    </lineage>
</organism>
<accession>A0A318FE55</accession>
<dbReference type="InterPro" id="IPR043129">
    <property type="entry name" value="ATPase_NBD"/>
</dbReference>
<comment type="cofactor">
    <cofactor evidence="11">
        <name>Mg(2+)</name>
        <dbReference type="ChEBI" id="CHEBI:18420"/>
    </cofactor>
</comment>
<comment type="similarity">
    <text evidence="11">Belongs to the rhamnulokinase family.</text>
</comment>
<dbReference type="FunFam" id="3.30.420.40:FF:000073">
    <property type="entry name" value="Rhamnulokinase"/>
    <property type="match status" value="1"/>
</dbReference>
<dbReference type="CDD" id="cd07771">
    <property type="entry name" value="ASKHA_NBD_FGGY_RhaB-like"/>
    <property type="match status" value="1"/>
</dbReference>
<dbReference type="EMBL" id="QJJG01000017">
    <property type="protein sequence ID" value="PXW40522.1"/>
    <property type="molecule type" value="Genomic_DNA"/>
</dbReference>
<dbReference type="GO" id="GO:0008993">
    <property type="term" value="F:rhamnulokinase activity"/>
    <property type="evidence" value="ECO:0007669"/>
    <property type="project" value="UniProtKB-UniRule"/>
</dbReference>
<feature type="binding site" evidence="11">
    <location>
        <begin position="13"/>
        <end position="17"/>
    </location>
    <ligand>
        <name>ATP</name>
        <dbReference type="ChEBI" id="CHEBI:30616"/>
    </ligand>
</feature>
<dbReference type="Gene3D" id="3.30.420.40">
    <property type="match status" value="2"/>
</dbReference>
<keyword evidence="6 11" id="KW-1015">Disulfide bond</keyword>
<keyword evidence="7 11" id="KW-0684">Rhamnose metabolism</keyword>
<dbReference type="NCBIfam" id="TIGR02627">
    <property type="entry name" value="rhamnulo_kin"/>
    <property type="match status" value="1"/>
</dbReference>
<keyword evidence="4 11" id="KW-0418">Kinase</keyword>
<gene>
    <name evidence="11" type="primary">rhaB</name>
    <name evidence="14" type="ORF">DET57_11772</name>
</gene>
<feature type="active site" description="Proton acceptor" evidence="11">
    <location>
        <position position="237"/>
    </location>
</feature>
<feature type="binding site" evidence="11">
    <location>
        <begin position="236"/>
        <end position="238"/>
    </location>
    <ligand>
        <name>substrate</name>
    </ligand>
</feature>
<dbReference type="GO" id="GO:0019301">
    <property type="term" value="P:rhamnose catabolic process"/>
    <property type="evidence" value="ECO:0007669"/>
    <property type="project" value="UniProtKB-UniRule"/>
</dbReference>
<proteinExistence type="inferred from homology"/>
<dbReference type="Pfam" id="PF02782">
    <property type="entry name" value="FGGY_C"/>
    <property type="match status" value="1"/>
</dbReference>
<dbReference type="PANTHER" id="PTHR10196">
    <property type="entry name" value="SUGAR KINASE"/>
    <property type="match status" value="1"/>
</dbReference>
<evidence type="ECO:0000256" key="9">
    <source>
        <dbReference type="ARBA" id="ARBA00066425"/>
    </source>
</evidence>